<evidence type="ECO:0008006" key="4">
    <source>
        <dbReference type="Google" id="ProtNLM"/>
    </source>
</evidence>
<proteinExistence type="predicted"/>
<name>A0A9X4AMA2_9BACI</name>
<sequence length="96" mass="10844">MAEGDLKESLNKISNSLISMHVSNLFNKYNISRENNKLRELSNTEKSQIKDAVNDLRKQSEAFLADPQNQNNNGVSSAPQDLLQKLQQKTNKNANQ</sequence>
<dbReference type="RefSeq" id="WP_272436433.1">
    <property type="nucleotide sequence ID" value="NZ_JAMQKB010000007.1"/>
</dbReference>
<feature type="region of interest" description="Disordered" evidence="1">
    <location>
        <begin position="64"/>
        <end position="96"/>
    </location>
</feature>
<organism evidence="2 3">
    <name type="scientific">Terrihalobacillus insolitus</name>
    <dbReference type="NCBI Taxonomy" id="2950438"/>
    <lineage>
        <taxon>Bacteria</taxon>
        <taxon>Bacillati</taxon>
        <taxon>Bacillota</taxon>
        <taxon>Bacilli</taxon>
        <taxon>Bacillales</taxon>
        <taxon>Bacillaceae</taxon>
        <taxon>Terrihalobacillus</taxon>
    </lineage>
</organism>
<gene>
    <name evidence="2" type="ORF">NC797_08915</name>
</gene>
<evidence type="ECO:0000313" key="3">
    <source>
        <dbReference type="Proteomes" id="UP001145050"/>
    </source>
</evidence>
<dbReference type="AlphaFoldDB" id="A0A9X4AMA2"/>
<dbReference type="Proteomes" id="UP001145050">
    <property type="component" value="Unassembled WGS sequence"/>
</dbReference>
<accession>A0A9X4AMA2</accession>
<comment type="caution">
    <text evidence="2">The sequence shown here is derived from an EMBL/GenBank/DDBJ whole genome shotgun (WGS) entry which is preliminary data.</text>
</comment>
<feature type="compositionally biased region" description="Polar residues" evidence="1">
    <location>
        <begin position="67"/>
        <end position="96"/>
    </location>
</feature>
<protein>
    <recommendedName>
        <fullName evidence="4">Spore coat protein W</fullName>
    </recommendedName>
</protein>
<evidence type="ECO:0000256" key="1">
    <source>
        <dbReference type="SAM" id="MobiDB-lite"/>
    </source>
</evidence>
<evidence type="ECO:0000313" key="2">
    <source>
        <dbReference type="EMBL" id="MDC3424629.1"/>
    </source>
</evidence>
<dbReference type="EMBL" id="JAMQKB010000007">
    <property type="protein sequence ID" value="MDC3424629.1"/>
    <property type="molecule type" value="Genomic_DNA"/>
</dbReference>
<keyword evidence="3" id="KW-1185">Reference proteome</keyword>
<reference evidence="2" key="1">
    <citation type="submission" date="2022-06" db="EMBL/GenBank/DDBJ databases">
        <title>Aquibacillus sp. a new bacterium isolated from soil saline samples.</title>
        <authorList>
            <person name="Galisteo C."/>
            <person name="De La Haba R."/>
            <person name="Sanchez-Porro C."/>
            <person name="Ventosa A."/>
        </authorList>
    </citation>
    <scope>NUCLEOTIDE SEQUENCE</scope>
    <source>
        <strain evidence="2">3ASR75-11</strain>
    </source>
</reference>